<dbReference type="RefSeq" id="WP_062818750.1">
    <property type="nucleotide sequence ID" value="NZ_FOGZ01000015.1"/>
</dbReference>
<evidence type="ECO:0000313" key="1">
    <source>
        <dbReference type="EMBL" id="SER87496.1"/>
    </source>
</evidence>
<gene>
    <name evidence="1" type="ORF">SAMN05443377_11529</name>
</gene>
<dbReference type="EMBL" id="FOGZ01000015">
    <property type="protein sequence ID" value="SER87496.1"/>
    <property type="molecule type" value="Genomic_DNA"/>
</dbReference>
<evidence type="ECO:0008006" key="3">
    <source>
        <dbReference type="Google" id="ProtNLM"/>
    </source>
</evidence>
<dbReference type="STRING" id="64702.SAMN05443377_11529"/>
<dbReference type="OrthoDB" id="1395176at2"/>
<dbReference type="AlphaFoldDB" id="A0A1H9SRB1"/>
<reference evidence="1 2" key="1">
    <citation type="submission" date="2016-10" db="EMBL/GenBank/DDBJ databases">
        <authorList>
            <person name="de Groot N.N."/>
        </authorList>
    </citation>
    <scope>NUCLEOTIDE SEQUENCE [LARGE SCALE GENOMIC DNA]</scope>
    <source>
        <strain evidence="1 2">DSM 16859</strain>
    </source>
</reference>
<name>A0A1H9SRB1_9ACTN</name>
<organism evidence="1 2">
    <name type="scientific">Propionibacterium cyclohexanicum</name>
    <dbReference type="NCBI Taxonomy" id="64702"/>
    <lineage>
        <taxon>Bacteria</taxon>
        <taxon>Bacillati</taxon>
        <taxon>Actinomycetota</taxon>
        <taxon>Actinomycetes</taxon>
        <taxon>Propionibacteriales</taxon>
        <taxon>Propionibacteriaceae</taxon>
        <taxon>Propionibacterium</taxon>
    </lineage>
</organism>
<sequence>MAHTTFDNTVKSMLEDLFGMPSGYVMDFSNASFASFVEPWIGVDPYDRYQGSKAAVLRQIWAKEPSEVVAQLNLDLLDHWRFIARRDEKTPTAYEQDVIDTATAVFQSASIPALSADDVAFLNKDLGTLNLDALPSELTAGQVIADRMGEIDRALDADAPLAVIFLVGSTVEGLLSEVAMGHRTEFLRSPAAPMLKGKTKPLDQWSLSELIAVARACGVLSEDVAKHADQVRNFRNYIHPRQQLKEGFAPRIETARIAQQVLKGVLADLEQLAASPTS</sequence>
<protein>
    <recommendedName>
        <fullName evidence="3">Abortive infection C-terminus</fullName>
    </recommendedName>
</protein>
<dbReference type="Proteomes" id="UP000198815">
    <property type="component" value="Unassembled WGS sequence"/>
</dbReference>
<keyword evidence="2" id="KW-1185">Reference proteome</keyword>
<accession>A0A1H9SRB1</accession>
<evidence type="ECO:0000313" key="2">
    <source>
        <dbReference type="Proteomes" id="UP000198815"/>
    </source>
</evidence>
<proteinExistence type="predicted"/>